<organism evidence="2 3">
    <name type="scientific">Lasius platythorax</name>
    <dbReference type="NCBI Taxonomy" id="488582"/>
    <lineage>
        <taxon>Eukaryota</taxon>
        <taxon>Metazoa</taxon>
        <taxon>Ecdysozoa</taxon>
        <taxon>Arthropoda</taxon>
        <taxon>Hexapoda</taxon>
        <taxon>Insecta</taxon>
        <taxon>Pterygota</taxon>
        <taxon>Neoptera</taxon>
        <taxon>Endopterygota</taxon>
        <taxon>Hymenoptera</taxon>
        <taxon>Apocrita</taxon>
        <taxon>Aculeata</taxon>
        <taxon>Formicoidea</taxon>
        <taxon>Formicidae</taxon>
        <taxon>Formicinae</taxon>
        <taxon>Lasius</taxon>
        <taxon>Lasius</taxon>
    </lineage>
</organism>
<accession>A0AAV2NQQ2</accession>
<dbReference type="Proteomes" id="UP001497644">
    <property type="component" value="Chromosome 4"/>
</dbReference>
<name>A0AAV2NQQ2_9HYME</name>
<reference evidence="2" key="1">
    <citation type="submission" date="2024-04" db="EMBL/GenBank/DDBJ databases">
        <authorList>
            <consortium name="Molecular Ecology Group"/>
        </authorList>
    </citation>
    <scope>NUCLEOTIDE SEQUENCE</scope>
</reference>
<proteinExistence type="predicted"/>
<evidence type="ECO:0000256" key="1">
    <source>
        <dbReference type="SAM" id="MobiDB-lite"/>
    </source>
</evidence>
<dbReference type="AlphaFoldDB" id="A0AAV2NQQ2"/>
<feature type="compositionally biased region" description="Polar residues" evidence="1">
    <location>
        <begin position="55"/>
        <end position="64"/>
    </location>
</feature>
<feature type="region of interest" description="Disordered" evidence="1">
    <location>
        <begin position="1"/>
        <end position="27"/>
    </location>
</feature>
<protein>
    <submittedName>
        <fullName evidence="2">Uncharacterized protein</fullName>
    </submittedName>
</protein>
<feature type="region of interest" description="Disordered" evidence="1">
    <location>
        <begin position="43"/>
        <end position="111"/>
    </location>
</feature>
<dbReference type="EMBL" id="OZ034827">
    <property type="protein sequence ID" value="CAL1682805.1"/>
    <property type="molecule type" value="Genomic_DNA"/>
</dbReference>
<evidence type="ECO:0000313" key="3">
    <source>
        <dbReference type="Proteomes" id="UP001497644"/>
    </source>
</evidence>
<gene>
    <name evidence="2" type="ORF">LPLAT_LOCUS8674</name>
</gene>
<evidence type="ECO:0000313" key="2">
    <source>
        <dbReference type="EMBL" id="CAL1682805.1"/>
    </source>
</evidence>
<keyword evidence="3" id="KW-1185">Reference proteome</keyword>
<sequence>MTHSILLPSKPPGESKTGPDATTLRQSSSISLLRLTLHVSRDLSDRRPMSIARRQVNQPTTASMSVGDVSYFQRVESPAAVRNKRPERPDSSSPACANPDGCTGSFSSYLT</sequence>